<dbReference type="AlphaFoldDB" id="A0AAP2DZ79"/>
<organism evidence="2 3">
    <name type="scientific">Dawidia cretensis</name>
    <dbReference type="NCBI Taxonomy" id="2782350"/>
    <lineage>
        <taxon>Bacteria</taxon>
        <taxon>Pseudomonadati</taxon>
        <taxon>Bacteroidota</taxon>
        <taxon>Cytophagia</taxon>
        <taxon>Cytophagales</taxon>
        <taxon>Chryseotaleaceae</taxon>
        <taxon>Dawidia</taxon>
    </lineage>
</organism>
<evidence type="ECO:0000313" key="3">
    <source>
        <dbReference type="Proteomes" id="UP001319080"/>
    </source>
</evidence>
<protein>
    <submittedName>
        <fullName evidence="2">NAD(P)H-binding protein</fullName>
    </submittedName>
</protein>
<reference evidence="2 3" key="1">
    <citation type="submission" date="2021-05" db="EMBL/GenBank/DDBJ databases">
        <title>A Polyphasic approach of four new species of the genus Ohtaekwangia: Ohtaekwangia histidinii sp. nov., Ohtaekwangia cretensis sp. nov., Ohtaekwangia indiensis sp. nov., Ohtaekwangia reichenbachii sp. nov. from diverse environment.</title>
        <authorList>
            <person name="Octaviana S."/>
        </authorList>
    </citation>
    <scope>NUCLEOTIDE SEQUENCE [LARGE SCALE GENOMIC DNA]</scope>
    <source>
        <strain evidence="2 3">PWU5</strain>
    </source>
</reference>
<dbReference type="Gene3D" id="3.40.50.720">
    <property type="entry name" value="NAD(P)-binding Rossmann-like Domain"/>
    <property type="match status" value="1"/>
</dbReference>
<sequence>MKKYVITGSIGHISKPVVEGLVKAGKEVNVITSDAAKVSAIEALGAKALVGSVSDRDFVKRAFREADVVYTMIPPIWQTSDWRAAQNEVGRIYIEALQGSTVKYVVNLSSIGAHLGNGVGPVDGLADFEKMLNGLPGIQVKHLRPGYFFYNLITQIGLVNHAGILGDNFGSEGQKIPLVHTRDIAAVALEELLNVSFTGKSFRYILSDYRTMQDAARVLGQAIDKNIPWVVFTDEQALKGALDAGVPASHAGPFVEMGATLRSGRMQEDLEKHAPTPGPTKLEDFAPEFRAAFTAAS</sequence>
<evidence type="ECO:0000259" key="1">
    <source>
        <dbReference type="Pfam" id="PF13460"/>
    </source>
</evidence>
<accession>A0AAP2DZ79</accession>
<dbReference type="InterPro" id="IPR036291">
    <property type="entry name" value="NAD(P)-bd_dom_sf"/>
</dbReference>
<proteinExistence type="predicted"/>
<dbReference type="PANTHER" id="PTHR43162:SF1">
    <property type="entry name" value="PRESTALK A DIFFERENTIATION PROTEIN A"/>
    <property type="match status" value="1"/>
</dbReference>
<dbReference type="InterPro" id="IPR016040">
    <property type="entry name" value="NAD(P)-bd_dom"/>
</dbReference>
<dbReference type="Gene3D" id="3.90.25.10">
    <property type="entry name" value="UDP-galactose 4-epimerase, domain 1"/>
    <property type="match status" value="1"/>
</dbReference>
<dbReference type="PANTHER" id="PTHR43162">
    <property type="match status" value="1"/>
</dbReference>
<dbReference type="EMBL" id="JAHESE010000019">
    <property type="protein sequence ID" value="MBT1710093.1"/>
    <property type="molecule type" value="Genomic_DNA"/>
</dbReference>
<gene>
    <name evidence="2" type="ORF">KK062_17740</name>
</gene>
<keyword evidence="3" id="KW-1185">Reference proteome</keyword>
<dbReference type="InterPro" id="IPR051604">
    <property type="entry name" value="Ergot_Alk_Oxidoreductase"/>
</dbReference>
<dbReference type="Pfam" id="PF13460">
    <property type="entry name" value="NAD_binding_10"/>
    <property type="match status" value="1"/>
</dbReference>
<name>A0AAP2DZ79_9BACT</name>
<evidence type="ECO:0000313" key="2">
    <source>
        <dbReference type="EMBL" id="MBT1710093.1"/>
    </source>
</evidence>
<dbReference type="Proteomes" id="UP001319080">
    <property type="component" value="Unassembled WGS sequence"/>
</dbReference>
<comment type="caution">
    <text evidence="2">The sequence shown here is derived from an EMBL/GenBank/DDBJ whole genome shotgun (WGS) entry which is preliminary data.</text>
</comment>
<dbReference type="SUPFAM" id="SSF51735">
    <property type="entry name" value="NAD(P)-binding Rossmann-fold domains"/>
    <property type="match status" value="1"/>
</dbReference>
<feature type="domain" description="NAD(P)-binding" evidence="1">
    <location>
        <begin position="8"/>
        <end position="114"/>
    </location>
</feature>
<dbReference type="RefSeq" id="WP_254085670.1">
    <property type="nucleotide sequence ID" value="NZ_JAHESE010000019.1"/>
</dbReference>